<keyword evidence="2" id="KW-0418">Kinase</keyword>
<evidence type="ECO:0000313" key="4">
    <source>
        <dbReference type="EMBL" id="KIY47715.1"/>
    </source>
</evidence>
<name>A0A0D7AAK5_9AGAR</name>
<dbReference type="GO" id="GO:0016301">
    <property type="term" value="F:kinase activity"/>
    <property type="evidence" value="ECO:0007669"/>
    <property type="project" value="UniProtKB-KW"/>
</dbReference>
<dbReference type="EMBL" id="KN881929">
    <property type="protein sequence ID" value="KIY47715.1"/>
    <property type="molecule type" value="Genomic_DNA"/>
</dbReference>
<proteinExistence type="predicted"/>
<reference evidence="4 5" key="1">
    <citation type="journal article" date="2015" name="Fungal Genet. Biol.">
        <title>Evolution of novel wood decay mechanisms in Agaricales revealed by the genome sequences of Fistulina hepatica and Cylindrobasidium torrendii.</title>
        <authorList>
            <person name="Floudas D."/>
            <person name="Held B.W."/>
            <person name="Riley R."/>
            <person name="Nagy L.G."/>
            <person name="Koehler G."/>
            <person name="Ransdell A.S."/>
            <person name="Younus H."/>
            <person name="Chow J."/>
            <person name="Chiniquy J."/>
            <person name="Lipzen A."/>
            <person name="Tritt A."/>
            <person name="Sun H."/>
            <person name="Haridas S."/>
            <person name="LaButti K."/>
            <person name="Ohm R.A."/>
            <person name="Kues U."/>
            <person name="Blanchette R.A."/>
            <person name="Grigoriev I.V."/>
            <person name="Minto R.E."/>
            <person name="Hibbett D.S."/>
        </authorList>
    </citation>
    <scope>NUCLEOTIDE SEQUENCE [LARGE SCALE GENOMIC DNA]</scope>
    <source>
        <strain evidence="4 5">ATCC 64428</strain>
    </source>
</reference>
<dbReference type="InterPro" id="IPR029458">
    <property type="entry name" value="Ras-bd_By2"/>
</dbReference>
<dbReference type="Pfam" id="PF14847">
    <property type="entry name" value="Ras_bdg_2"/>
    <property type="match status" value="1"/>
</dbReference>
<organism evidence="4 5">
    <name type="scientific">Fistulina hepatica ATCC 64428</name>
    <dbReference type="NCBI Taxonomy" id="1128425"/>
    <lineage>
        <taxon>Eukaryota</taxon>
        <taxon>Fungi</taxon>
        <taxon>Dikarya</taxon>
        <taxon>Basidiomycota</taxon>
        <taxon>Agaricomycotina</taxon>
        <taxon>Agaricomycetes</taxon>
        <taxon>Agaricomycetidae</taxon>
        <taxon>Agaricales</taxon>
        <taxon>Fistulinaceae</taxon>
        <taxon>Fistulina</taxon>
    </lineage>
</organism>
<gene>
    <name evidence="4" type="ORF">FISHEDRAFT_74381</name>
</gene>
<feature type="domain" description="Ras-binding" evidence="3">
    <location>
        <begin position="7"/>
        <end position="90"/>
    </location>
</feature>
<dbReference type="Proteomes" id="UP000054144">
    <property type="component" value="Unassembled WGS sequence"/>
</dbReference>
<keyword evidence="5" id="KW-1185">Reference proteome</keyword>
<accession>A0A0D7AAK5</accession>
<evidence type="ECO:0000259" key="3">
    <source>
        <dbReference type="Pfam" id="PF14847"/>
    </source>
</evidence>
<dbReference type="AlphaFoldDB" id="A0A0D7AAK5"/>
<dbReference type="OrthoDB" id="339325at2759"/>
<protein>
    <recommendedName>
        <fullName evidence="3">Ras-binding domain-containing protein</fullName>
    </recommendedName>
</protein>
<keyword evidence="1" id="KW-0808">Transferase</keyword>
<sequence>MRCLDTVRVIVTRDAERYTVVDVSGARDGVYIRRKIFEKVEVPEKSHDQYNVYQSQVGAYGMSSALSDRELFELCLQHGNPKGSLTLFVSTNPNVPS</sequence>
<evidence type="ECO:0000256" key="2">
    <source>
        <dbReference type="ARBA" id="ARBA00022777"/>
    </source>
</evidence>
<evidence type="ECO:0000256" key="1">
    <source>
        <dbReference type="ARBA" id="ARBA00022679"/>
    </source>
</evidence>
<evidence type="ECO:0000313" key="5">
    <source>
        <dbReference type="Proteomes" id="UP000054144"/>
    </source>
</evidence>